<feature type="domain" description="Putative regulatory protein FmdB zinc ribbon" evidence="2">
    <location>
        <begin position="1"/>
        <end position="41"/>
    </location>
</feature>
<dbReference type="InterPro" id="IPR013429">
    <property type="entry name" value="Regulatory_FmdB_Zinc_ribbon"/>
</dbReference>
<dbReference type="Proteomes" id="UP000485484">
    <property type="component" value="Unassembled WGS sequence"/>
</dbReference>
<comment type="caution">
    <text evidence="3">The sequence shown here is derived from an EMBL/GenBank/DDBJ whole genome shotgun (WGS) entry which is preliminary data.</text>
</comment>
<evidence type="ECO:0000259" key="2">
    <source>
        <dbReference type="SMART" id="SM00834"/>
    </source>
</evidence>
<sequence length="74" mass="7736">MPIFCYRCRECEERLEILVRSAADEPEKCLQCGGRLNKEFASFAIGRGSGASASAGSSCAGCSSGACGSCHSHK</sequence>
<organism evidence="3">
    <name type="scientific">candidate division TA06 bacterium ADurb.Bin417</name>
    <dbReference type="NCBI Taxonomy" id="1852828"/>
    <lineage>
        <taxon>Bacteria</taxon>
        <taxon>Bacteria division TA06</taxon>
    </lineage>
</organism>
<feature type="region of interest" description="Disordered" evidence="1">
    <location>
        <begin position="50"/>
        <end position="74"/>
    </location>
</feature>
<name>A0A1V5MHD7_UNCT6</name>
<proteinExistence type="predicted"/>
<evidence type="ECO:0000313" key="3">
    <source>
        <dbReference type="EMBL" id="OPZ92565.1"/>
    </source>
</evidence>
<reference evidence="3" key="1">
    <citation type="submission" date="2017-02" db="EMBL/GenBank/DDBJ databases">
        <title>Delving into the versatile metabolic prowess of the omnipresent phylum Bacteroidetes.</title>
        <authorList>
            <person name="Nobu M.K."/>
            <person name="Mei R."/>
            <person name="Narihiro T."/>
            <person name="Kuroda K."/>
            <person name="Liu W.-T."/>
        </authorList>
    </citation>
    <scope>NUCLEOTIDE SEQUENCE</scope>
    <source>
        <strain evidence="3">ADurb.Bin417</strain>
    </source>
</reference>
<dbReference type="Pfam" id="PF09723">
    <property type="entry name" value="Zn_ribbon_8"/>
    <property type="match status" value="1"/>
</dbReference>
<accession>A0A1V5MHD7</accession>
<dbReference type="EMBL" id="MWAK01000086">
    <property type="protein sequence ID" value="OPZ92565.1"/>
    <property type="molecule type" value="Genomic_DNA"/>
</dbReference>
<protein>
    <submittedName>
        <fullName evidence="3">Zinc ribbon domain protein</fullName>
    </submittedName>
</protein>
<gene>
    <name evidence="3" type="ORF">BWY73_00745</name>
</gene>
<dbReference type="NCBIfam" id="TIGR02605">
    <property type="entry name" value="CxxC_CxxC_SSSS"/>
    <property type="match status" value="1"/>
</dbReference>
<evidence type="ECO:0000256" key="1">
    <source>
        <dbReference type="SAM" id="MobiDB-lite"/>
    </source>
</evidence>
<dbReference type="SMART" id="SM00834">
    <property type="entry name" value="CxxC_CXXC_SSSS"/>
    <property type="match status" value="1"/>
</dbReference>
<dbReference type="AlphaFoldDB" id="A0A1V5MHD7"/>